<dbReference type="STRING" id="667725.A0A0L0F7F3"/>
<dbReference type="PANTHER" id="PTHR45697">
    <property type="entry name" value="ADP-RIBOSYLATION FACTOR-LIKE PROTEIN 2-RELATED"/>
    <property type="match status" value="1"/>
</dbReference>
<dbReference type="Pfam" id="PF00025">
    <property type="entry name" value="Arf"/>
    <property type="match status" value="1"/>
</dbReference>
<dbReference type="EMBL" id="KQ246824">
    <property type="protein sequence ID" value="KNC72569.1"/>
    <property type="molecule type" value="Genomic_DNA"/>
</dbReference>
<evidence type="ECO:0000256" key="2">
    <source>
        <dbReference type="ARBA" id="ARBA00023134"/>
    </source>
</evidence>
<gene>
    <name evidence="4" type="ORF">SARC_14873</name>
</gene>
<evidence type="ECO:0000256" key="1">
    <source>
        <dbReference type="ARBA" id="ARBA00022741"/>
    </source>
</evidence>
<proteinExistence type="predicted"/>
<evidence type="ECO:0000313" key="5">
    <source>
        <dbReference type="Proteomes" id="UP000054560"/>
    </source>
</evidence>
<evidence type="ECO:0000313" key="4">
    <source>
        <dbReference type="EMBL" id="KNC72569.1"/>
    </source>
</evidence>
<dbReference type="OrthoDB" id="2011769at2759"/>
<keyword evidence="2 3" id="KW-0342">GTP-binding</keyword>
<feature type="binding site" evidence="3">
    <location>
        <begin position="3"/>
        <end position="6"/>
    </location>
    <ligand>
        <name>GTP</name>
        <dbReference type="ChEBI" id="CHEBI:37565"/>
    </ligand>
</feature>
<name>A0A0L0F7F3_9EUKA</name>
<dbReference type="GeneID" id="25915377"/>
<dbReference type="GO" id="GO:0003924">
    <property type="term" value="F:GTPase activity"/>
    <property type="evidence" value="ECO:0007669"/>
    <property type="project" value="InterPro"/>
</dbReference>
<dbReference type="AlphaFoldDB" id="A0A0L0F7F3"/>
<evidence type="ECO:0000256" key="3">
    <source>
        <dbReference type="PIRSR" id="PIRSR606689-1"/>
    </source>
</evidence>
<keyword evidence="1 3" id="KW-0547">Nucleotide-binding</keyword>
<dbReference type="Gene3D" id="3.40.50.300">
    <property type="entry name" value="P-loop containing nucleotide triphosphate hydrolases"/>
    <property type="match status" value="1"/>
</dbReference>
<dbReference type="RefSeq" id="XP_014146471.1">
    <property type="nucleotide sequence ID" value="XM_014290996.1"/>
</dbReference>
<protein>
    <submittedName>
        <fullName evidence="4">Uncharacterized protein</fullName>
    </submittedName>
</protein>
<dbReference type="InterPro" id="IPR044612">
    <property type="entry name" value="ARL2/3"/>
</dbReference>
<dbReference type="Proteomes" id="UP000054560">
    <property type="component" value="Unassembled WGS sequence"/>
</dbReference>
<keyword evidence="5" id="KW-1185">Reference proteome</keyword>
<dbReference type="SUPFAM" id="SSF52540">
    <property type="entry name" value="P-loop containing nucleoside triphosphate hydrolases"/>
    <property type="match status" value="1"/>
</dbReference>
<dbReference type="InterPro" id="IPR006689">
    <property type="entry name" value="Small_GTPase_ARF/SAR"/>
</dbReference>
<sequence length="62" mass="7129">MANKQDLPGAVDDEQIKEILRLKDIKSHHWHIEACSAVTGEALQDGMQWIVRDIQSRVYLLD</sequence>
<organism evidence="4 5">
    <name type="scientific">Sphaeroforma arctica JP610</name>
    <dbReference type="NCBI Taxonomy" id="667725"/>
    <lineage>
        <taxon>Eukaryota</taxon>
        <taxon>Ichthyosporea</taxon>
        <taxon>Ichthyophonida</taxon>
        <taxon>Sphaeroforma</taxon>
    </lineage>
</organism>
<dbReference type="eggNOG" id="KOG0073">
    <property type="taxonomic scope" value="Eukaryota"/>
</dbReference>
<reference evidence="4 5" key="1">
    <citation type="submission" date="2011-02" db="EMBL/GenBank/DDBJ databases">
        <title>The Genome Sequence of Sphaeroforma arctica JP610.</title>
        <authorList>
            <consortium name="The Broad Institute Genome Sequencing Platform"/>
            <person name="Russ C."/>
            <person name="Cuomo C."/>
            <person name="Young S.K."/>
            <person name="Zeng Q."/>
            <person name="Gargeya S."/>
            <person name="Alvarado L."/>
            <person name="Berlin A."/>
            <person name="Chapman S.B."/>
            <person name="Chen Z."/>
            <person name="Freedman E."/>
            <person name="Gellesch M."/>
            <person name="Goldberg J."/>
            <person name="Griggs A."/>
            <person name="Gujja S."/>
            <person name="Heilman E."/>
            <person name="Heiman D."/>
            <person name="Howarth C."/>
            <person name="Mehta T."/>
            <person name="Neiman D."/>
            <person name="Pearson M."/>
            <person name="Roberts A."/>
            <person name="Saif S."/>
            <person name="Shea T."/>
            <person name="Shenoy N."/>
            <person name="Sisk P."/>
            <person name="Stolte C."/>
            <person name="Sykes S."/>
            <person name="White J."/>
            <person name="Yandava C."/>
            <person name="Burger G."/>
            <person name="Gray M.W."/>
            <person name="Holland P.W.H."/>
            <person name="King N."/>
            <person name="Lang F.B.F."/>
            <person name="Roger A.J."/>
            <person name="Ruiz-Trillo I."/>
            <person name="Haas B."/>
            <person name="Nusbaum C."/>
            <person name="Birren B."/>
        </authorList>
    </citation>
    <scope>NUCLEOTIDE SEQUENCE [LARGE SCALE GENOMIC DNA]</scope>
    <source>
        <strain evidence="4 5">JP610</strain>
    </source>
</reference>
<dbReference type="InterPro" id="IPR027417">
    <property type="entry name" value="P-loop_NTPase"/>
</dbReference>
<dbReference type="GO" id="GO:0005525">
    <property type="term" value="F:GTP binding"/>
    <property type="evidence" value="ECO:0007669"/>
    <property type="project" value="UniProtKB-KW"/>
</dbReference>
<accession>A0A0L0F7F3</accession>